<organism evidence="9 10">
    <name type="scientific">Paenalcaligenes hominis</name>
    <dbReference type="NCBI Taxonomy" id="643674"/>
    <lineage>
        <taxon>Bacteria</taxon>
        <taxon>Pseudomonadati</taxon>
        <taxon>Pseudomonadota</taxon>
        <taxon>Betaproteobacteria</taxon>
        <taxon>Burkholderiales</taxon>
        <taxon>Alcaligenaceae</taxon>
        <taxon>Paenalcaligenes</taxon>
    </lineage>
</organism>
<feature type="transmembrane region" description="Helical" evidence="7">
    <location>
        <begin position="101"/>
        <end position="120"/>
    </location>
</feature>
<feature type="transmembrane region" description="Helical" evidence="7">
    <location>
        <begin position="69"/>
        <end position="89"/>
    </location>
</feature>
<feature type="transmembrane region" description="Helical" evidence="7">
    <location>
        <begin position="456"/>
        <end position="473"/>
    </location>
</feature>
<dbReference type="Proteomes" id="UP000783934">
    <property type="component" value="Unassembled WGS sequence"/>
</dbReference>
<evidence type="ECO:0000256" key="6">
    <source>
        <dbReference type="ARBA" id="ARBA00023136"/>
    </source>
</evidence>
<evidence type="ECO:0000256" key="7">
    <source>
        <dbReference type="SAM" id="Phobius"/>
    </source>
</evidence>
<evidence type="ECO:0000256" key="2">
    <source>
        <dbReference type="ARBA" id="ARBA00022448"/>
    </source>
</evidence>
<gene>
    <name evidence="9" type="ORF">GGR41_001837</name>
</gene>
<dbReference type="NCBIfam" id="TIGR00711">
    <property type="entry name" value="efflux_EmrB"/>
    <property type="match status" value="1"/>
</dbReference>
<feature type="domain" description="Major facilitator superfamily (MFS) profile" evidence="8">
    <location>
        <begin position="35"/>
        <end position="478"/>
    </location>
</feature>
<sequence>MNIRTVYCNPMPTEQLPSQSISQLSARERQAIRIIPYIVGCALFMQMLDATVVATALPMMAQALGTDVVRMNTIITSYLLAVAVFVPISGWAADRFGARRVFIAAVLLFTLSSVACAASQTLPQLIAARIVQGVAGAMMVPVGRIIMLRRVPKDELLGAMAVLSLPALLGPIIGPPVGGFFVTYMSWHWIFLMNVPVGILGIFLILKFIRVDVIADKPPLDWFGFILSATALACLVISFESFGHSEFTPRQLALLLSTGLITALWYIWHARHTAFPILDLSLLKTRSFAVSILGGNLCRFALGSVPFMLAILLQLGFGLSPMTAGLVTFTSAVGALVIKPLAPAIIRRFGYRTVLMYNALLTGLFIAVCAVFNEQTSLWVISLVLAIGGLFRSLQFTAVNTLTYVDLSQNAMSRASSFAAMAQQLGISLGVACAAITLNISMQLHGNISVNQNDLFWGFIVMGLLTALSFFSFKRLPRRQPDFASSSKKE</sequence>
<evidence type="ECO:0000313" key="9">
    <source>
        <dbReference type="EMBL" id="NJB65588.1"/>
    </source>
</evidence>
<feature type="transmembrane region" description="Helical" evidence="7">
    <location>
        <begin position="354"/>
        <end position="373"/>
    </location>
</feature>
<keyword evidence="10" id="KW-1185">Reference proteome</keyword>
<dbReference type="PANTHER" id="PTHR23501">
    <property type="entry name" value="MAJOR FACILITATOR SUPERFAMILY"/>
    <property type="match status" value="1"/>
</dbReference>
<feature type="transmembrane region" description="Helical" evidence="7">
    <location>
        <begin position="186"/>
        <end position="208"/>
    </location>
</feature>
<feature type="transmembrane region" description="Helical" evidence="7">
    <location>
        <begin position="126"/>
        <end position="147"/>
    </location>
</feature>
<keyword evidence="2" id="KW-0813">Transport</keyword>
<feature type="transmembrane region" description="Helical" evidence="7">
    <location>
        <begin position="288"/>
        <end position="313"/>
    </location>
</feature>
<comment type="subcellular location">
    <subcellularLocation>
        <location evidence="1">Cell membrane</location>
        <topology evidence="1">Multi-pass membrane protein</topology>
    </subcellularLocation>
</comment>
<dbReference type="Gene3D" id="1.20.1720.10">
    <property type="entry name" value="Multidrug resistance protein D"/>
    <property type="match status" value="1"/>
</dbReference>
<dbReference type="SUPFAM" id="SSF103473">
    <property type="entry name" value="MFS general substrate transporter"/>
    <property type="match status" value="1"/>
</dbReference>
<dbReference type="Gene3D" id="1.20.1250.20">
    <property type="entry name" value="MFS general substrate transporter like domains"/>
    <property type="match status" value="1"/>
</dbReference>
<keyword evidence="3" id="KW-1003">Cell membrane</keyword>
<keyword evidence="4 7" id="KW-0812">Transmembrane</keyword>
<feature type="transmembrane region" description="Helical" evidence="7">
    <location>
        <begin position="34"/>
        <end position="57"/>
    </location>
</feature>
<dbReference type="PANTHER" id="PTHR23501:SF1">
    <property type="entry name" value="TRANSPORT PROTEIN HSRA-RELATED"/>
    <property type="match status" value="1"/>
</dbReference>
<dbReference type="InterPro" id="IPR011701">
    <property type="entry name" value="MFS"/>
</dbReference>
<feature type="transmembrane region" description="Helical" evidence="7">
    <location>
        <begin position="425"/>
        <end position="444"/>
    </location>
</feature>
<accession>A0ABX0WS64</accession>
<feature type="transmembrane region" description="Helical" evidence="7">
    <location>
        <begin position="156"/>
        <end position="174"/>
    </location>
</feature>
<evidence type="ECO:0000256" key="5">
    <source>
        <dbReference type="ARBA" id="ARBA00022989"/>
    </source>
</evidence>
<evidence type="ECO:0000256" key="1">
    <source>
        <dbReference type="ARBA" id="ARBA00004651"/>
    </source>
</evidence>
<keyword evidence="5 7" id="KW-1133">Transmembrane helix</keyword>
<dbReference type="InterPro" id="IPR020846">
    <property type="entry name" value="MFS_dom"/>
</dbReference>
<dbReference type="InterPro" id="IPR004638">
    <property type="entry name" value="EmrB-like"/>
</dbReference>
<reference evidence="9 10" key="1">
    <citation type="submission" date="2020-03" db="EMBL/GenBank/DDBJ databases">
        <title>Genomic Encyclopedia of Type Strains, Phase IV (KMG-IV): sequencing the most valuable type-strain genomes for metagenomic binning, comparative biology and taxonomic classification.</title>
        <authorList>
            <person name="Goeker M."/>
        </authorList>
    </citation>
    <scope>NUCLEOTIDE SEQUENCE [LARGE SCALE GENOMIC DNA]</scope>
    <source>
        <strain evidence="9 10">DSM 26613</strain>
    </source>
</reference>
<feature type="transmembrane region" description="Helical" evidence="7">
    <location>
        <begin position="220"/>
        <end position="239"/>
    </location>
</feature>
<dbReference type="CDD" id="cd17503">
    <property type="entry name" value="MFS_LmrB_MDR_like"/>
    <property type="match status" value="1"/>
</dbReference>
<evidence type="ECO:0000313" key="10">
    <source>
        <dbReference type="Proteomes" id="UP000783934"/>
    </source>
</evidence>
<evidence type="ECO:0000259" key="8">
    <source>
        <dbReference type="PROSITE" id="PS50850"/>
    </source>
</evidence>
<name>A0ABX0WS64_9BURK</name>
<evidence type="ECO:0000256" key="3">
    <source>
        <dbReference type="ARBA" id="ARBA00022475"/>
    </source>
</evidence>
<proteinExistence type="predicted"/>
<dbReference type="InterPro" id="IPR036259">
    <property type="entry name" value="MFS_trans_sf"/>
</dbReference>
<comment type="caution">
    <text evidence="9">The sequence shown here is derived from an EMBL/GenBank/DDBJ whole genome shotgun (WGS) entry which is preliminary data.</text>
</comment>
<dbReference type="EMBL" id="JAATIZ010000003">
    <property type="protein sequence ID" value="NJB65588.1"/>
    <property type="molecule type" value="Genomic_DNA"/>
</dbReference>
<dbReference type="PROSITE" id="PS50850">
    <property type="entry name" value="MFS"/>
    <property type="match status" value="1"/>
</dbReference>
<evidence type="ECO:0000256" key="4">
    <source>
        <dbReference type="ARBA" id="ARBA00022692"/>
    </source>
</evidence>
<dbReference type="Pfam" id="PF07690">
    <property type="entry name" value="MFS_1"/>
    <property type="match status" value="1"/>
</dbReference>
<feature type="transmembrane region" description="Helical" evidence="7">
    <location>
        <begin position="251"/>
        <end position="268"/>
    </location>
</feature>
<feature type="transmembrane region" description="Helical" evidence="7">
    <location>
        <begin position="379"/>
        <end position="405"/>
    </location>
</feature>
<protein>
    <submittedName>
        <fullName evidence="9">EmrB/QacA subfamily drug resistance transporter</fullName>
    </submittedName>
</protein>
<keyword evidence="6 7" id="KW-0472">Membrane</keyword>
<feature type="transmembrane region" description="Helical" evidence="7">
    <location>
        <begin position="319"/>
        <end position="342"/>
    </location>
</feature>